<sequence>MKFDPNIPIYLQIMDDFKKGIISGLYPPASKVASVRELAVTYGVNPNTVQRALAELERTGMVRSERTSGRFITNDEELIKTLRQEVALAQVKHFLQECEAMGLGQQEIKDILATQWD</sequence>
<comment type="caution">
    <text evidence="5">The sequence shown here is derived from an EMBL/GenBank/DDBJ whole genome shotgun (WGS) entry which is preliminary data.</text>
</comment>
<keyword evidence="2" id="KW-0238">DNA-binding</keyword>
<dbReference type="AlphaFoldDB" id="A0A6N8UAT1"/>
<dbReference type="RefSeq" id="WP_160625830.1">
    <property type="nucleotide sequence ID" value="NZ_WUUQ01000007.1"/>
</dbReference>
<reference evidence="5 6" key="1">
    <citation type="submission" date="2019-12" db="EMBL/GenBank/DDBJ databases">
        <authorList>
            <person name="Yang R."/>
        </authorList>
    </citation>
    <scope>NUCLEOTIDE SEQUENCE [LARGE SCALE GENOMIC DNA]</scope>
    <source>
        <strain evidence="5 6">DONG20-135</strain>
    </source>
</reference>
<keyword evidence="3" id="KW-0804">Transcription</keyword>
<organism evidence="5 6">
    <name type="scientific">Copranaerobaculum intestinale</name>
    <dbReference type="NCBI Taxonomy" id="2692629"/>
    <lineage>
        <taxon>Bacteria</taxon>
        <taxon>Bacillati</taxon>
        <taxon>Bacillota</taxon>
        <taxon>Erysipelotrichia</taxon>
        <taxon>Erysipelotrichales</taxon>
        <taxon>Erysipelotrichaceae</taxon>
        <taxon>Copranaerobaculum</taxon>
    </lineage>
</organism>
<dbReference type="PANTHER" id="PTHR38445">
    <property type="entry name" value="HTH-TYPE TRANSCRIPTIONAL REPRESSOR YTRA"/>
    <property type="match status" value="1"/>
</dbReference>
<gene>
    <name evidence="5" type="ORF">GSF08_10955</name>
</gene>
<dbReference type="CDD" id="cd07377">
    <property type="entry name" value="WHTH_GntR"/>
    <property type="match status" value="1"/>
</dbReference>
<dbReference type="GO" id="GO:0003700">
    <property type="term" value="F:DNA-binding transcription factor activity"/>
    <property type="evidence" value="ECO:0007669"/>
    <property type="project" value="InterPro"/>
</dbReference>
<evidence type="ECO:0000256" key="2">
    <source>
        <dbReference type="ARBA" id="ARBA00023125"/>
    </source>
</evidence>
<dbReference type="InterPro" id="IPR036390">
    <property type="entry name" value="WH_DNA-bd_sf"/>
</dbReference>
<dbReference type="Gene3D" id="1.10.10.10">
    <property type="entry name" value="Winged helix-like DNA-binding domain superfamily/Winged helix DNA-binding domain"/>
    <property type="match status" value="1"/>
</dbReference>
<accession>A0A6N8UAT1</accession>
<feature type="domain" description="HTH gntR-type" evidence="4">
    <location>
        <begin position="7"/>
        <end position="75"/>
    </location>
</feature>
<keyword evidence="1" id="KW-0805">Transcription regulation</keyword>
<dbReference type="PROSITE" id="PS50949">
    <property type="entry name" value="HTH_GNTR"/>
    <property type="match status" value="1"/>
</dbReference>
<evidence type="ECO:0000313" key="5">
    <source>
        <dbReference type="EMBL" id="MXQ74444.1"/>
    </source>
</evidence>
<reference evidence="5 6" key="2">
    <citation type="submission" date="2020-01" db="EMBL/GenBank/DDBJ databases">
        <title>Clostridiaceae sp. nov. isolated from the gut of human by culturomics.</title>
        <authorList>
            <person name="Chang Y."/>
        </authorList>
    </citation>
    <scope>NUCLEOTIDE SEQUENCE [LARGE SCALE GENOMIC DNA]</scope>
    <source>
        <strain evidence="5 6">DONG20-135</strain>
    </source>
</reference>
<dbReference type="PANTHER" id="PTHR38445:SF6">
    <property type="entry name" value="GNTR-FAMILY TRANSCRIPTIONAL REGULATOR"/>
    <property type="match status" value="1"/>
</dbReference>
<protein>
    <submittedName>
        <fullName evidence="5">GntR family transcriptional regulator</fullName>
    </submittedName>
</protein>
<dbReference type="GO" id="GO:0003677">
    <property type="term" value="F:DNA binding"/>
    <property type="evidence" value="ECO:0007669"/>
    <property type="project" value="UniProtKB-KW"/>
</dbReference>
<dbReference type="EMBL" id="WUUQ01000007">
    <property type="protein sequence ID" value="MXQ74444.1"/>
    <property type="molecule type" value="Genomic_DNA"/>
</dbReference>
<dbReference type="Proteomes" id="UP000434036">
    <property type="component" value="Unassembled WGS sequence"/>
</dbReference>
<evidence type="ECO:0000256" key="3">
    <source>
        <dbReference type="ARBA" id="ARBA00023163"/>
    </source>
</evidence>
<dbReference type="InterPro" id="IPR036388">
    <property type="entry name" value="WH-like_DNA-bd_sf"/>
</dbReference>
<keyword evidence="6" id="KW-1185">Reference proteome</keyword>
<dbReference type="InterPro" id="IPR000524">
    <property type="entry name" value="Tscrpt_reg_HTH_GntR"/>
</dbReference>
<proteinExistence type="predicted"/>
<evidence type="ECO:0000259" key="4">
    <source>
        <dbReference type="PROSITE" id="PS50949"/>
    </source>
</evidence>
<evidence type="ECO:0000313" key="6">
    <source>
        <dbReference type="Proteomes" id="UP000434036"/>
    </source>
</evidence>
<dbReference type="SUPFAM" id="SSF46785">
    <property type="entry name" value="Winged helix' DNA-binding domain"/>
    <property type="match status" value="1"/>
</dbReference>
<evidence type="ECO:0000256" key="1">
    <source>
        <dbReference type="ARBA" id="ARBA00023015"/>
    </source>
</evidence>
<name>A0A6N8UAT1_9FIRM</name>
<dbReference type="SMART" id="SM00345">
    <property type="entry name" value="HTH_GNTR"/>
    <property type="match status" value="1"/>
</dbReference>
<dbReference type="Pfam" id="PF00392">
    <property type="entry name" value="GntR"/>
    <property type="match status" value="1"/>
</dbReference>